<evidence type="ECO:0000256" key="1">
    <source>
        <dbReference type="ARBA" id="ARBA00004651"/>
    </source>
</evidence>
<dbReference type="RefSeq" id="WP_245694836.1">
    <property type="nucleotide sequence ID" value="NZ_FNCK01000004.1"/>
</dbReference>
<feature type="transmembrane region" description="Helical" evidence="10">
    <location>
        <begin position="129"/>
        <end position="150"/>
    </location>
</feature>
<evidence type="ECO:0000256" key="7">
    <source>
        <dbReference type="ARBA" id="ARBA00022989"/>
    </source>
</evidence>
<dbReference type="InterPro" id="IPR004772">
    <property type="entry name" value="TrkH"/>
</dbReference>
<evidence type="ECO:0000256" key="10">
    <source>
        <dbReference type="SAM" id="Phobius"/>
    </source>
</evidence>
<accession>A0A1G7T0J7</accession>
<evidence type="ECO:0000256" key="5">
    <source>
        <dbReference type="ARBA" id="ARBA00022692"/>
    </source>
</evidence>
<feature type="transmembrane region" description="Helical" evidence="10">
    <location>
        <begin position="285"/>
        <end position="305"/>
    </location>
</feature>
<keyword evidence="7 10" id="KW-1133">Transmembrane helix</keyword>
<evidence type="ECO:0000256" key="8">
    <source>
        <dbReference type="ARBA" id="ARBA00023065"/>
    </source>
</evidence>
<protein>
    <submittedName>
        <fullName evidence="11">Trk system potassium uptake protein TrkH</fullName>
    </submittedName>
</protein>
<reference evidence="11 12" key="1">
    <citation type="submission" date="2016-10" db="EMBL/GenBank/DDBJ databases">
        <authorList>
            <person name="de Groot N.N."/>
        </authorList>
    </citation>
    <scope>NUCLEOTIDE SEQUENCE [LARGE SCALE GENOMIC DNA]</scope>
    <source>
        <strain evidence="11 12">ATCC BAA-466</strain>
    </source>
</reference>
<evidence type="ECO:0000256" key="9">
    <source>
        <dbReference type="ARBA" id="ARBA00023136"/>
    </source>
</evidence>
<dbReference type="InterPro" id="IPR003445">
    <property type="entry name" value="Cat_transpt"/>
</dbReference>
<evidence type="ECO:0000256" key="2">
    <source>
        <dbReference type="ARBA" id="ARBA00022448"/>
    </source>
</evidence>
<keyword evidence="5 10" id="KW-0812">Transmembrane</keyword>
<feature type="transmembrane region" description="Helical" evidence="10">
    <location>
        <begin position="224"/>
        <end position="248"/>
    </location>
</feature>
<feature type="transmembrane region" description="Helical" evidence="10">
    <location>
        <begin position="381"/>
        <end position="399"/>
    </location>
</feature>
<feature type="transmembrane region" description="Helical" evidence="10">
    <location>
        <begin position="78"/>
        <end position="102"/>
    </location>
</feature>
<dbReference type="GO" id="GO:0005886">
    <property type="term" value="C:plasma membrane"/>
    <property type="evidence" value="ECO:0007669"/>
    <property type="project" value="UniProtKB-SubCell"/>
</dbReference>
<evidence type="ECO:0000256" key="4">
    <source>
        <dbReference type="ARBA" id="ARBA00022538"/>
    </source>
</evidence>
<feature type="transmembrane region" description="Helical" evidence="10">
    <location>
        <begin position="193"/>
        <end position="212"/>
    </location>
</feature>
<dbReference type="PANTHER" id="PTHR32024:SF1">
    <property type="entry name" value="KTR SYSTEM POTASSIUM UPTAKE PROTEIN B"/>
    <property type="match status" value="1"/>
</dbReference>
<feature type="transmembrane region" description="Helical" evidence="10">
    <location>
        <begin position="411"/>
        <end position="429"/>
    </location>
</feature>
<feature type="transmembrane region" description="Helical" evidence="10">
    <location>
        <begin position="162"/>
        <end position="181"/>
    </location>
</feature>
<evidence type="ECO:0000256" key="6">
    <source>
        <dbReference type="ARBA" id="ARBA00022958"/>
    </source>
</evidence>
<name>A0A1G7T0J7_9LACT</name>
<keyword evidence="3" id="KW-1003">Cell membrane</keyword>
<dbReference type="AlphaFoldDB" id="A0A1G7T0J7"/>
<evidence type="ECO:0000313" key="12">
    <source>
        <dbReference type="Proteomes" id="UP000199708"/>
    </source>
</evidence>
<dbReference type="EMBL" id="FNCK01000004">
    <property type="protein sequence ID" value="SDG28866.1"/>
    <property type="molecule type" value="Genomic_DNA"/>
</dbReference>
<keyword evidence="8" id="KW-0406">Ion transport</keyword>
<feature type="transmembrane region" description="Helical" evidence="10">
    <location>
        <begin position="12"/>
        <end position="35"/>
    </location>
</feature>
<keyword evidence="4" id="KW-0633">Potassium transport</keyword>
<sequence>MFNRVQNFFTQISAPIYIVLMFVLISFIGGLLLATPLASQSGQWTKLIDAWFTAVSAVCVTGNVTVNTTEHWNYIGRTIILILIEIGGLGFMTLWVTLFIYMGKQINLRLHKVLLESLNISDISEVRDLLRYIIQFSLIVQISGAVILGIDFIPRFGWLKGIYYSVFHSISAFCNAGFDLLGDSLVGFQDNPLVLITCIVLIIIGGLGFIVWRDLLTFNRNQKLLWHTKIVLMITIVLLIGGTILFAITEQDSVLFQNQSGLMKGINYLFLAVTPRTAGYSNIDYTLLSPAGIFLTIVLMFIGASSGSTGGGIKTTTLATLLIFSSSAIHRKGRIIFKRAIPDGAILKAVFILISGMVLITFATMILLITETIPPGFGIEYIVVEVVSCFSTVGLSMGLTPNLTPIGKTVLMFMMLIGRIGLLTVFWSANMGRKPSKIKYPQGNLMIG</sequence>
<keyword evidence="9 10" id="KW-0472">Membrane</keyword>
<keyword evidence="2" id="KW-0813">Transport</keyword>
<dbReference type="NCBIfam" id="TIGR00933">
    <property type="entry name" value="2a38"/>
    <property type="match status" value="1"/>
</dbReference>
<evidence type="ECO:0000256" key="3">
    <source>
        <dbReference type="ARBA" id="ARBA00022475"/>
    </source>
</evidence>
<feature type="transmembrane region" description="Helical" evidence="10">
    <location>
        <begin position="350"/>
        <end position="369"/>
    </location>
</feature>
<evidence type="ECO:0000313" key="11">
    <source>
        <dbReference type="EMBL" id="SDG28866.1"/>
    </source>
</evidence>
<feature type="transmembrane region" description="Helical" evidence="10">
    <location>
        <begin position="47"/>
        <end position="66"/>
    </location>
</feature>
<comment type="subcellular location">
    <subcellularLocation>
        <location evidence="1">Cell membrane</location>
        <topology evidence="1">Multi-pass membrane protein</topology>
    </subcellularLocation>
</comment>
<dbReference type="Proteomes" id="UP000199708">
    <property type="component" value="Unassembled WGS sequence"/>
</dbReference>
<organism evidence="11 12">
    <name type="scientific">Facklamia miroungae</name>
    <dbReference type="NCBI Taxonomy" id="120956"/>
    <lineage>
        <taxon>Bacteria</taxon>
        <taxon>Bacillati</taxon>
        <taxon>Bacillota</taxon>
        <taxon>Bacilli</taxon>
        <taxon>Lactobacillales</taxon>
        <taxon>Aerococcaceae</taxon>
        <taxon>Facklamia</taxon>
    </lineage>
</organism>
<dbReference type="Pfam" id="PF02386">
    <property type="entry name" value="TrkH"/>
    <property type="match status" value="1"/>
</dbReference>
<proteinExistence type="predicted"/>
<keyword evidence="6" id="KW-0630">Potassium</keyword>
<dbReference type="STRING" id="120956.SAMN05421791_104240"/>
<dbReference type="PANTHER" id="PTHR32024">
    <property type="entry name" value="TRK SYSTEM POTASSIUM UPTAKE PROTEIN TRKG-RELATED"/>
    <property type="match status" value="1"/>
</dbReference>
<keyword evidence="12" id="KW-1185">Reference proteome</keyword>
<gene>
    <name evidence="11" type="ORF">SAMN05421791_104240</name>
</gene>
<dbReference type="GO" id="GO:0015379">
    <property type="term" value="F:potassium:chloride symporter activity"/>
    <property type="evidence" value="ECO:0007669"/>
    <property type="project" value="InterPro"/>
</dbReference>